<sequence>MVPATLPPPTPPPSLSPPSPALVYEEKVKRAPHSVPRNKERRNMSKSVDNFDAPMMLSPLPPPPSLPLPQYPNPIAFFQSHKWQLSLPPYPYTSSTSISFPLPLTHYLINCGSHQSTTVDFDHLPFTGDVSSSFLSSTTGTISLTDTNPSHNSSPIYHTTGVFTRPSKYKFEIKNPGVHLVRLHFHRFKSDLDYSNAKFHVLANGSVLFNSLRMGISRDYEIVKDYVIGVDSDVLVITFVPSDKSSFGFVNAIEVISAPNDLIADVAQYVKFDKNEQIHGLLKNGFETMYRVNVGGWKVTPFNDSLWRTWVTDDEYLKSSDGLSKVHFGGRINYQDGGASREVGPDNVYNSARVIRSLGNLIPELNMTWTFPVIGGYKYLVKMHFCDIASIAHEVTNRLLASPFYADFVVDGDSSGVLTLSVGPSNMSLPRAVDAILNGVEIMKINNSVGSFDGEICAHAVLKSWKRGNGNVVYPMLAAVFLLLIAFVIMHRRRTGATESVAWWRLPTEIPEVNLKYGNQLSSNKL</sequence>
<evidence type="ECO:0000256" key="3">
    <source>
        <dbReference type="ARBA" id="ARBA00022679"/>
    </source>
</evidence>
<name>A0AAE1T2C1_9SOLA</name>
<evidence type="ECO:0000256" key="8">
    <source>
        <dbReference type="SAM" id="Phobius"/>
    </source>
</evidence>
<organism evidence="10 11">
    <name type="scientific">Anisodus tanguticus</name>
    <dbReference type="NCBI Taxonomy" id="243964"/>
    <lineage>
        <taxon>Eukaryota</taxon>
        <taxon>Viridiplantae</taxon>
        <taxon>Streptophyta</taxon>
        <taxon>Embryophyta</taxon>
        <taxon>Tracheophyta</taxon>
        <taxon>Spermatophyta</taxon>
        <taxon>Magnoliopsida</taxon>
        <taxon>eudicotyledons</taxon>
        <taxon>Gunneridae</taxon>
        <taxon>Pentapetalae</taxon>
        <taxon>asterids</taxon>
        <taxon>lamiids</taxon>
        <taxon>Solanales</taxon>
        <taxon>Solanaceae</taxon>
        <taxon>Solanoideae</taxon>
        <taxon>Hyoscyameae</taxon>
        <taxon>Anisodus</taxon>
    </lineage>
</organism>
<dbReference type="AlphaFoldDB" id="A0AAE1T2C1"/>
<dbReference type="PANTHER" id="PTHR34590:SF6">
    <property type="entry name" value="RECEPTOR-LIKE KINASE"/>
    <property type="match status" value="1"/>
</dbReference>
<keyword evidence="5" id="KW-0067">ATP-binding</keyword>
<dbReference type="GO" id="GO:0004714">
    <property type="term" value="F:transmembrane receptor protein tyrosine kinase activity"/>
    <property type="evidence" value="ECO:0007669"/>
    <property type="project" value="InterPro"/>
</dbReference>
<comment type="subcellular location">
    <subcellularLocation>
        <location evidence="1">Membrane</location>
        <topology evidence="1">Single-pass type I membrane protein</topology>
    </subcellularLocation>
</comment>
<feature type="transmembrane region" description="Helical" evidence="8">
    <location>
        <begin position="472"/>
        <end position="490"/>
    </location>
</feature>
<feature type="domain" description="Malectin-like" evidence="9">
    <location>
        <begin position="109"/>
        <end position="397"/>
    </location>
</feature>
<keyword evidence="4" id="KW-0547">Nucleotide-binding</keyword>
<protein>
    <recommendedName>
        <fullName evidence="9">Malectin-like domain-containing protein</fullName>
    </recommendedName>
</protein>
<comment type="caution">
    <text evidence="10">The sequence shown here is derived from an EMBL/GenBank/DDBJ whole genome shotgun (WGS) entry which is preliminary data.</text>
</comment>
<keyword evidence="2" id="KW-0418">Kinase</keyword>
<dbReference type="Proteomes" id="UP001291623">
    <property type="component" value="Unassembled WGS sequence"/>
</dbReference>
<evidence type="ECO:0000256" key="5">
    <source>
        <dbReference type="ARBA" id="ARBA00022840"/>
    </source>
</evidence>
<feature type="compositionally biased region" description="Pro residues" evidence="7">
    <location>
        <begin position="1"/>
        <end position="20"/>
    </location>
</feature>
<reference evidence="10" key="1">
    <citation type="submission" date="2023-12" db="EMBL/GenBank/DDBJ databases">
        <title>Genome assembly of Anisodus tanguticus.</title>
        <authorList>
            <person name="Wang Y.-J."/>
        </authorList>
    </citation>
    <scope>NUCLEOTIDE SEQUENCE</scope>
    <source>
        <strain evidence="10">KB-2021</strain>
        <tissue evidence="10">Leaf</tissue>
    </source>
</reference>
<keyword evidence="6" id="KW-0325">Glycoprotein</keyword>
<dbReference type="EMBL" id="JAVYJV010000001">
    <property type="protein sequence ID" value="KAK4379281.1"/>
    <property type="molecule type" value="Genomic_DNA"/>
</dbReference>
<proteinExistence type="predicted"/>
<keyword evidence="8" id="KW-0472">Membrane</keyword>
<dbReference type="InterPro" id="IPR045272">
    <property type="entry name" value="ANXUR1/2-like"/>
</dbReference>
<evidence type="ECO:0000256" key="6">
    <source>
        <dbReference type="ARBA" id="ARBA00023180"/>
    </source>
</evidence>
<dbReference type="GO" id="GO:0005524">
    <property type="term" value="F:ATP binding"/>
    <property type="evidence" value="ECO:0007669"/>
    <property type="project" value="UniProtKB-KW"/>
</dbReference>
<dbReference type="GO" id="GO:0004674">
    <property type="term" value="F:protein serine/threonine kinase activity"/>
    <property type="evidence" value="ECO:0007669"/>
    <property type="project" value="UniProtKB-KW"/>
</dbReference>
<evidence type="ECO:0000256" key="2">
    <source>
        <dbReference type="ARBA" id="ARBA00022527"/>
    </source>
</evidence>
<keyword evidence="8" id="KW-0812">Transmembrane</keyword>
<keyword evidence="8" id="KW-1133">Transmembrane helix</keyword>
<gene>
    <name evidence="10" type="ORF">RND71_001143</name>
</gene>
<evidence type="ECO:0000313" key="11">
    <source>
        <dbReference type="Proteomes" id="UP001291623"/>
    </source>
</evidence>
<keyword evidence="3" id="KW-0808">Transferase</keyword>
<keyword evidence="11" id="KW-1185">Reference proteome</keyword>
<dbReference type="Pfam" id="PF12819">
    <property type="entry name" value="Malectin_like"/>
    <property type="match status" value="1"/>
</dbReference>
<accession>A0AAE1T2C1</accession>
<evidence type="ECO:0000256" key="7">
    <source>
        <dbReference type="SAM" id="MobiDB-lite"/>
    </source>
</evidence>
<dbReference type="GO" id="GO:0016020">
    <property type="term" value="C:membrane"/>
    <property type="evidence" value="ECO:0007669"/>
    <property type="project" value="UniProtKB-SubCell"/>
</dbReference>
<dbReference type="Gene3D" id="2.60.120.430">
    <property type="entry name" value="Galactose-binding lectin"/>
    <property type="match status" value="2"/>
</dbReference>
<feature type="region of interest" description="Disordered" evidence="7">
    <location>
        <begin position="1"/>
        <end position="44"/>
    </location>
</feature>
<evidence type="ECO:0000313" key="10">
    <source>
        <dbReference type="EMBL" id="KAK4379281.1"/>
    </source>
</evidence>
<dbReference type="PANTHER" id="PTHR34590">
    <property type="entry name" value="OS03G0124300 PROTEIN-RELATED"/>
    <property type="match status" value="1"/>
</dbReference>
<evidence type="ECO:0000256" key="1">
    <source>
        <dbReference type="ARBA" id="ARBA00004479"/>
    </source>
</evidence>
<evidence type="ECO:0000256" key="4">
    <source>
        <dbReference type="ARBA" id="ARBA00022741"/>
    </source>
</evidence>
<keyword evidence="2" id="KW-0723">Serine/threonine-protein kinase</keyword>
<evidence type="ECO:0000259" key="9">
    <source>
        <dbReference type="Pfam" id="PF12819"/>
    </source>
</evidence>
<dbReference type="InterPro" id="IPR024788">
    <property type="entry name" value="Malectin-like_Carb-bd_dom"/>
</dbReference>